<feature type="transmembrane region" description="Helical" evidence="7">
    <location>
        <begin position="216"/>
        <end position="237"/>
    </location>
</feature>
<evidence type="ECO:0000313" key="9">
    <source>
        <dbReference type="EMBL" id="MDQ0158615.1"/>
    </source>
</evidence>
<feature type="transmembrane region" description="Helical" evidence="7">
    <location>
        <begin position="50"/>
        <end position="83"/>
    </location>
</feature>
<comment type="caution">
    <text evidence="9">The sequence shown here is derived from an EMBL/GenBank/DDBJ whole genome shotgun (WGS) entry which is preliminary data.</text>
</comment>
<dbReference type="InterPro" id="IPR003004">
    <property type="entry name" value="GspF/PilC"/>
</dbReference>
<keyword evidence="10" id="KW-1185">Reference proteome</keyword>
<dbReference type="Proteomes" id="UP001224359">
    <property type="component" value="Unassembled WGS sequence"/>
</dbReference>
<feature type="transmembrane region" description="Helical" evidence="7">
    <location>
        <begin position="12"/>
        <end position="38"/>
    </location>
</feature>
<reference evidence="9 10" key="1">
    <citation type="submission" date="2023-07" db="EMBL/GenBank/DDBJ databases">
        <title>Genomic Encyclopedia of Type Strains, Phase IV (KMG-IV): sequencing the most valuable type-strain genomes for metagenomic binning, comparative biology and taxonomic classification.</title>
        <authorList>
            <person name="Goeker M."/>
        </authorList>
    </citation>
    <scope>NUCLEOTIDE SEQUENCE [LARGE SCALE GENOMIC DNA]</scope>
    <source>
        <strain evidence="9 10">DSM 16460</strain>
    </source>
</reference>
<sequence>MRVDFQKKLKDITKYPLILLILSLVIFFCMSLFLLPVYNNTLNSIAQGASYIWFNLFVSIVQVVILAGIPLILLSLFIIVIIYRKQSVDQKIRTLDKIPLVRNIIRLSTTAQFAFHLGSIISNGKTVKSGLLIMSQQSDLTILEHYAKSILADLKLGRTLTQSITNLELIEKDFKLMIKHSVEQGSLAEDLQAYAAIALSSLEERLQKLMMTIQPIMYSLLGIMIVIIYVLTLFPMFQLINHI</sequence>
<comment type="subcellular location">
    <subcellularLocation>
        <location evidence="1">Cell membrane</location>
        <topology evidence="1">Multi-pass membrane protein</topology>
    </subcellularLocation>
</comment>
<evidence type="ECO:0000256" key="6">
    <source>
        <dbReference type="ARBA" id="ARBA00023136"/>
    </source>
</evidence>
<feature type="domain" description="Type II secretion system protein GspF" evidence="8">
    <location>
        <begin position="113"/>
        <end position="235"/>
    </location>
</feature>
<name>A0ABT9VCM4_9BACI</name>
<dbReference type="PANTHER" id="PTHR30012:SF0">
    <property type="entry name" value="TYPE II SECRETION SYSTEM PROTEIN F-RELATED"/>
    <property type="match status" value="1"/>
</dbReference>
<proteinExistence type="inferred from homology"/>
<dbReference type="PANTHER" id="PTHR30012">
    <property type="entry name" value="GENERAL SECRETION PATHWAY PROTEIN"/>
    <property type="match status" value="1"/>
</dbReference>
<keyword evidence="6 7" id="KW-0472">Membrane</keyword>
<dbReference type="InterPro" id="IPR018076">
    <property type="entry name" value="T2SS_GspF_dom"/>
</dbReference>
<dbReference type="Gene3D" id="1.20.81.30">
    <property type="entry name" value="Type II secretion system (T2SS), domain F"/>
    <property type="match status" value="1"/>
</dbReference>
<dbReference type="EMBL" id="JAUSTQ010000002">
    <property type="protein sequence ID" value="MDQ0158615.1"/>
    <property type="molecule type" value="Genomic_DNA"/>
</dbReference>
<protein>
    <submittedName>
        <fullName evidence="9">Type II secretory pathway component PulF</fullName>
    </submittedName>
</protein>
<accession>A0ABT9VCM4</accession>
<evidence type="ECO:0000256" key="7">
    <source>
        <dbReference type="SAM" id="Phobius"/>
    </source>
</evidence>
<evidence type="ECO:0000256" key="4">
    <source>
        <dbReference type="ARBA" id="ARBA00022692"/>
    </source>
</evidence>
<comment type="similarity">
    <text evidence="2">Belongs to the GSP F family.</text>
</comment>
<evidence type="ECO:0000256" key="3">
    <source>
        <dbReference type="ARBA" id="ARBA00022475"/>
    </source>
</evidence>
<keyword evidence="4 7" id="KW-0812">Transmembrane</keyword>
<evidence type="ECO:0000259" key="8">
    <source>
        <dbReference type="Pfam" id="PF00482"/>
    </source>
</evidence>
<evidence type="ECO:0000256" key="2">
    <source>
        <dbReference type="ARBA" id="ARBA00005745"/>
    </source>
</evidence>
<dbReference type="InterPro" id="IPR042094">
    <property type="entry name" value="T2SS_GspF_sf"/>
</dbReference>
<dbReference type="Pfam" id="PF00482">
    <property type="entry name" value="T2SSF"/>
    <property type="match status" value="1"/>
</dbReference>
<keyword evidence="5 7" id="KW-1133">Transmembrane helix</keyword>
<evidence type="ECO:0000256" key="1">
    <source>
        <dbReference type="ARBA" id="ARBA00004651"/>
    </source>
</evidence>
<organism evidence="9 10">
    <name type="scientific">Alkalibacillus salilacus</name>
    <dbReference type="NCBI Taxonomy" id="284582"/>
    <lineage>
        <taxon>Bacteria</taxon>
        <taxon>Bacillati</taxon>
        <taxon>Bacillota</taxon>
        <taxon>Bacilli</taxon>
        <taxon>Bacillales</taxon>
        <taxon>Bacillaceae</taxon>
        <taxon>Alkalibacillus</taxon>
    </lineage>
</organism>
<gene>
    <name evidence="9" type="ORF">J2S77_000571</name>
</gene>
<evidence type="ECO:0000313" key="10">
    <source>
        <dbReference type="Proteomes" id="UP001224359"/>
    </source>
</evidence>
<evidence type="ECO:0000256" key="5">
    <source>
        <dbReference type="ARBA" id="ARBA00022989"/>
    </source>
</evidence>
<keyword evidence="3" id="KW-1003">Cell membrane</keyword>